<evidence type="ECO:0000256" key="4">
    <source>
        <dbReference type="ARBA" id="ARBA00022454"/>
    </source>
</evidence>
<accession>A0A177AMW1</accession>
<evidence type="ECO:0000256" key="8">
    <source>
        <dbReference type="ARBA" id="ARBA00023242"/>
    </source>
</evidence>
<protein>
    <recommendedName>
        <fullName evidence="10">DNA mismatch repair protein MSH5</fullName>
    </recommendedName>
    <alternativeName>
        <fullName evidence="11">MutS protein homolog 5</fullName>
    </alternativeName>
</protein>
<dbReference type="Pfam" id="PF00488">
    <property type="entry name" value="MutS_V"/>
    <property type="match status" value="1"/>
</dbReference>
<dbReference type="VEuPathDB" id="FungiDB:GMDG_00114"/>
<dbReference type="InterPro" id="IPR045076">
    <property type="entry name" value="MutS"/>
</dbReference>
<dbReference type="GO" id="GO:0051026">
    <property type="term" value="P:chiasma assembly"/>
    <property type="evidence" value="ECO:0007669"/>
    <property type="project" value="TreeGrafter"/>
</dbReference>
<dbReference type="InterPro" id="IPR027417">
    <property type="entry name" value="P-loop_NTPase"/>
</dbReference>
<evidence type="ECO:0000256" key="1">
    <source>
        <dbReference type="ARBA" id="ARBA00004123"/>
    </source>
</evidence>
<dbReference type="PROSITE" id="PS00486">
    <property type="entry name" value="DNA_MISMATCH_REPAIR_2"/>
    <property type="match status" value="1"/>
</dbReference>
<evidence type="ECO:0000256" key="9">
    <source>
        <dbReference type="ARBA" id="ARBA00023254"/>
    </source>
</evidence>
<dbReference type="AlphaFoldDB" id="A0A177AMW1"/>
<dbReference type="SMART" id="SM00534">
    <property type="entry name" value="MUTSac"/>
    <property type="match status" value="1"/>
</dbReference>
<dbReference type="GO" id="GO:0005634">
    <property type="term" value="C:nucleus"/>
    <property type="evidence" value="ECO:0007669"/>
    <property type="project" value="UniProtKB-SubCell"/>
</dbReference>
<dbReference type="InterPro" id="IPR007696">
    <property type="entry name" value="DNA_mismatch_repair_MutS_core"/>
</dbReference>
<dbReference type="PANTHER" id="PTHR11361:SF20">
    <property type="entry name" value="MUTS PROTEIN HOMOLOG 5"/>
    <property type="match status" value="1"/>
</dbReference>
<feature type="region of interest" description="Disordered" evidence="12">
    <location>
        <begin position="1"/>
        <end position="79"/>
    </location>
</feature>
<feature type="region of interest" description="Disordered" evidence="12">
    <location>
        <begin position="722"/>
        <end position="742"/>
    </location>
</feature>
<keyword evidence="4" id="KW-0158">Chromosome</keyword>
<dbReference type="CDD" id="cd03281">
    <property type="entry name" value="ABC_MSH5_euk"/>
    <property type="match status" value="1"/>
</dbReference>
<name>A0A177AMW1_9PEZI</name>
<dbReference type="InterPro" id="IPR000432">
    <property type="entry name" value="DNA_mismatch_repair_MutS_C"/>
</dbReference>
<dbReference type="Pfam" id="PF05192">
    <property type="entry name" value="MutS_III"/>
    <property type="match status" value="1"/>
</dbReference>
<feature type="compositionally biased region" description="Polar residues" evidence="12">
    <location>
        <begin position="53"/>
        <end position="70"/>
    </location>
</feature>
<keyword evidence="5" id="KW-0547">Nucleotide-binding</keyword>
<dbReference type="PANTHER" id="PTHR11361">
    <property type="entry name" value="DNA MISMATCH REPAIR PROTEIN MUTS FAMILY MEMBER"/>
    <property type="match status" value="1"/>
</dbReference>
<dbReference type="GO" id="GO:0006298">
    <property type="term" value="P:mismatch repair"/>
    <property type="evidence" value="ECO:0007669"/>
    <property type="project" value="InterPro"/>
</dbReference>
<gene>
    <name evidence="14" type="primary">MSH5</name>
    <name evidence="14" type="ORF">VC83_00967</name>
</gene>
<evidence type="ECO:0000256" key="3">
    <source>
        <dbReference type="ARBA" id="ARBA00006271"/>
    </source>
</evidence>
<feature type="domain" description="DNA mismatch repair proteins mutS family" evidence="13">
    <location>
        <begin position="821"/>
        <end position="837"/>
    </location>
</feature>
<dbReference type="SUPFAM" id="SSF52540">
    <property type="entry name" value="P-loop containing nucleoside triphosphate hydrolases"/>
    <property type="match status" value="1"/>
</dbReference>
<comment type="similarity">
    <text evidence="3">Belongs to the DNA mismatch repair MutS family.</text>
</comment>
<dbReference type="SUPFAM" id="SSF48334">
    <property type="entry name" value="DNA repair protein MutS, domain III"/>
    <property type="match status" value="1"/>
</dbReference>
<dbReference type="FunFam" id="3.40.50.300:FF:001067">
    <property type="entry name" value="DNA mismatch repair protein MSH5"/>
    <property type="match status" value="1"/>
</dbReference>
<comment type="subcellular location">
    <subcellularLocation>
        <location evidence="2">Chromosome</location>
    </subcellularLocation>
    <subcellularLocation>
        <location evidence="1">Nucleus</location>
    </subcellularLocation>
</comment>
<dbReference type="Gene3D" id="1.10.1420.10">
    <property type="match status" value="1"/>
</dbReference>
<keyword evidence="8" id="KW-0539">Nucleus</keyword>
<dbReference type="eggNOG" id="KOG0221">
    <property type="taxonomic scope" value="Eukaryota"/>
</dbReference>
<dbReference type="InterPro" id="IPR036187">
    <property type="entry name" value="DNA_mismatch_repair_MutS_sf"/>
</dbReference>
<evidence type="ECO:0000256" key="10">
    <source>
        <dbReference type="ARBA" id="ARBA00073549"/>
    </source>
</evidence>
<dbReference type="SMART" id="SM00533">
    <property type="entry name" value="MUTSd"/>
    <property type="match status" value="1"/>
</dbReference>
<sequence length="1000" mass="109286">MSSKRQKISSQSSSTVWFSGRGPKFAPRGNSRSSETTSSPGFQTPIGRRAIAKSQSAKTQFSRQGSVLQTSLPPSSPALSQLASAKRAAFGLPRSHANGGSSSLSRTSNHIAEIESEAEVQDREDADALNEIIMAIDMRDRGTLGCAYYIAREEKLFLTEDIKLSGLDIVDTLKLHASPTVVLISTKSDDALEDHLMKDASRGDNPDAIFGAYVLDSRPSAEFQYEPAKSKLVNCDLSGSNGPRMQFSTPGDELMGNMGYMQDPEEYEAAGYQGRLLGLAGCIDLESRVSIGCAGAVLSYLSRRRTTEYLPGDQEALIAFNVSTIEMFSLADMMFINADTLNSLQILQSEFHPNIHMQGPTKSNSGVKESLSVYGLFHQLAHTPQGKHKLRQVFLRPSLDLNLIQERHNTIAILLRPGNADALNIITQSLKRIKNIRTVLIHLMKGVGASASKGGAIKQGIWGSLQQFTFHSLKVVDAIRSIEDGDKLAIVGKVLKELLPAELHVVGELITQTVDFAESDLHHRTIVMQGVDSDLDNLKRTYDGLEDFLSQMAAKLVAELPEWAAQYVQNCIFFPQLGFLTVVTLDPETGRGNYEGQGLDDDAWNLSFCTEDMGYYKNRQMKEIDNHFGDMYGMICDREIEIIHELAVGVLKHEKVLKDTSDIIGDLDCLVALAQGARKHNLLPPQMTNDNVIDITGGRHLLQELTVPSYVANNVFLQGGSGKDDGEEAMSTHNNQPKGPSLLLMTGPNYSGKSVYLKQIALIVYMAHIGSFVPADSATIGLTDKILTRIATRESISRAQSAFMIDLQQIALATTLATHRSLIVIDEFGKGTNSSDGAGLACGVFECFLSLGVNRPKVLGATHFHEIFAGGALQDRPELEFGHMEVRVDAESESVEDQVTYLYNYKSGKSMSSFGTYCAAMNGVDPAIVERAEELIILSSKGEDLVAACAKISQKEAASLEEAEQMARRFLAQDMHYQNGERGTVAPDIKEMLHDILARA</sequence>
<keyword evidence="7" id="KW-0238">DNA-binding</keyword>
<evidence type="ECO:0000313" key="14">
    <source>
        <dbReference type="EMBL" id="OAF62671.1"/>
    </source>
</evidence>
<dbReference type="GO" id="GO:0030983">
    <property type="term" value="F:mismatched DNA binding"/>
    <property type="evidence" value="ECO:0007669"/>
    <property type="project" value="InterPro"/>
</dbReference>
<reference evidence="14" key="1">
    <citation type="submission" date="2016-03" db="EMBL/GenBank/DDBJ databases">
        <title>Updated assembly of Pseudogymnoascus destructans, the fungus causing white-nose syndrome of bats.</title>
        <authorList>
            <person name="Palmer J.M."/>
            <person name="Drees K.P."/>
            <person name="Foster J.T."/>
            <person name="Lindner D.L."/>
        </authorList>
    </citation>
    <scope>NUCLEOTIDE SEQUENCE [LARGE SCALE GENOMIC DNA]</scope>
    <source>
        <strain evidence="14">20631-21</strain>
    </source>
</reference>
<organism evidence="14">
    <name type="scientific">Pseudogymnoascus destructans</name>
    <dbReference type="NCBI Taxonomy" id="655981"/>
    <lineage>
        <taxon>Eukaryota</taxon>
        <taxon>Fungi</taxon>
        <taxon>Dikarya</taxon>
        <taxon>Ascomycota</taxon>
        <taxon>Pezizomycotina</taxon>
        <taxon>Leotiomycetes</taxon>
        <taxon>Thelebolales</taxon>
        <taxon>Thelebolaceae</taxon>
        <taxon>Pseudogymnoascus</taxon>
    </lineage>
</organism>
<evidence type="ECO:0000259" key="13">
    <source>
        <dbReference type="PROSITE" id="PS00486"/>
    </source>
</evidence>
<evidence type="ECO:0000256" key="6">
    <source>
        <dbReference type="ARBA" id="ARBA00022840"/>
    </source>
</evidence>
<dbReference type="GeneID" id="36284059"/>
<keyword evidence="9" id="KW-0469">Meiosis</keyword>
<evidence type="ECO:0000256" key="7">
    <source>
        <dbReference type="ARBA" id="ARBA00023125"/>
    </source>
</evidence>
<dbReference type="GO" id="GO:0005694">
    <property type="term" value="C:chromosome"/>
    <property type="evidence" value="ECO:0007669"/>
    <property type="project" value="UniProtKB-SubCell"/>
</dbReference>
<evidence type="ECO:0000256" key="2">
    <source>
        <dbReference type="ARBA" id="ARBA00004286"/>
    </source>
</evidence>
<dbReference type="OrthoDB" id="29596at2759"/>
<evidence type="ECO:0000256" key="11">
    <source>
        <dbReference type="ARBA" id="ARBA00077470"/>
    </source>
</evidence>
<evidence type="ECO:0000256" key="12">
    <source>
        <dbReference type="SAM" id="MobiDB-lite"/>
    </source>
</evidence>
<keyword evidence="6" id="KW-0067">ATP-binding</keyword>
<dbReference type="GO" id="GO:0140664">
    <property type="term" value="F:ATP-dependent DNA damage sensor activity"/>
    <property type="evidence" value="ECO:0007669"/>
    <property type="project" value="InterPro"/>
</dbReference>
<evidence type="ECO:0000256" key="5">
    <source>
        <dbReference type="ARBA" id="ARBA00022741"/>
    </source>
</evidence>
<dbReference type="Proteomes" id="UP000077154">
    <property type="component" value="Unassembled WGS sequence"/>
</dbReference>
<dbReference type="Gene3D" id="3.40.50.300">
    <property type="entry name" value="P-loop containing nucleotide triphosphate hydrolases"/>
    <property type="match status" value="1"/>
</dbReference>
<feature type="compositionally biased region" description="Polar residues" evidence="12">
    <location>
        <begin position="30"/>
        <end position="42"/>
    </location>
</feature>
<dbReference type="RefSeq" id="XP_024327943.1">
    <property type="nucleotide sequence ID" value="XM_024464653.1"/>
</dbReference>
<dbReference type="GO" id="GO:0005524">
    <property type="term" value="F:ATP binding"/>
    <property type="evidence" value="ECO:0007669"/>
    <property type="project" value="UniProtKB-KW"/>
</dbReference>
<dbReference type="EMBL" id="KV441387">
    <property type="protein sequence ID" value="OAF62671.1"/>
    <property type="molecule type" value="Genomic_DNA"/>
</dbReference>
<proteinExistence type="inferred from homology"/>